<evidence type="ECO:0000256" key="1">
    <source>
        <dbReference type="ARBA" id="ARBA00004479"/>
    </source>
</evidence>
<dbReference type="AlphaFoldDB" id="A0A1U8CM20"/>
<keyword evidence="5 10" id="KW-1133">Transmembrane helix</keyword>
<name>A0A1U8CM20_MESAU</name>
<evidence type="ECO:0000256" key="8">
    <source>
        <dbReference type="ARBA" id="ARBA00038361"/>
    </source>
</evidence>
<accession>A0A1U8CM20</accession>
<evidence type="ECO:0000256" key="6">
    <source>
        <dbReference type="ARBA" id="ARBA00023136"/>
    </source>
</evidence>
<evidence type="ECO:0000313" key="12">
    <source>
        <dbReference type="Proteomes" id="UP000886700"/>
    </source>
</evidence>
<dbReference type="GO" id="GO:0033691">
    <property type="term" value="F:sialic acid binding"/>
    <property type="evidence" value="ECO:0007669"/>
    <property type="project" value="TreeGrafter"/>
</dbReference>
<evidence type="ECO:0000256" key="10">
    <source>
        <dbReference type="SAM" id="Phobius"/>
    </source>
</evidence>
<keyword evidence="12" id="KW-1185">Reference proteome</keyword>
<dbReference type="GO" id="GO:0030246">
    <property type="term" value="F:carbohydrate binding"/>
    <property type="evidence" value="ECO:0007669"/>
    <property type="project" value="UniProtKB-KW"/>
</dbReference>
<sequence>MLQTGFRDGGWVLLTDRGSHDTHVKSGSACSPRDLTALITCGWKVPSLWSVALCPHSWAFRRTFSQSCNIEASTPTSRTHCKLIKPPFSGHPEEPRTFHCVMLWPLLLSLLWAGSLAKNGDYELSVTNSVTVQEGLCTFVSCQVRYPTSSSSVFGYWYQEQTTTSLNYLVATNDPNRSVQKEAQGRFHLMGGPNTHNCSLEIRDAKRRDTGVYLFRVEGDGAMKYSFVKQKLSVDVIALSETPNFQVLPILVSGTSTQLICSLPWACERGTPPIFSWMSSALTSLGPRTILSSELNLTPKPQDHGTNITCQVTFPGVGVTMERTEQLSVTYAPQKVTIRASWGNDTEPQVLHNGSSLHIQEGKSLRLVCEADSNPPAVLSWEHLTQKPLQLSTEELQLQRVELEHQGEYTCGAQNSLGAQVASVRLSVKSLLQLLTPSCSWEAENLHCSCSSRAWPAPVLRWRLGEGLLEGNSSNVSFTVTSSSTGPWVNSSLSLSLEFSAGLRLSCEAWNDNGVQSATILLLPGQEVTKDKPETSTGVVQGAMRGAGIMALFAACICLIFFIVKVLRKKSALKVVSLTGNHPAVCPVSTIHGSSMISSSVSGHLNAPGSQSQKEQSPLAAVPHALEDEPELHYASLSFQGLKPRQPQNAETIKSDYTEIKIHKC</sequence>
<evidence type="ECO:0000256" key="2">
    <source>
        <dbReference type="ARBA" id="ARBA00022692"/>
    </source>
</evidence>
<dbReference type="PANTHER" id="PTHR12035">
    <property type="entry name" value="SIALIC ACID BINDING IMMUNOGLOBULIN-LIKE LECTIN"/>
    <property type="match status" value="1"/>
</dbReference>
<feature type="domain" description="Ig-like" evidence="11">
    <location>
        <begin position="348"/>
        <end position="427"/>
    </location>
</feature>
<keyword evidence="3" id="KW-0430">Lectin</keyword>
<dbReference type="GO" id="GO:0005886">
    <property type="term" value="C:plasma membrane"/>
    <property type="evidence" value="ECO:0007669"/>
    <property type="project" value="TreeGrafter"/>
</dbReference>
<reference evidence="13" key="1">
    <citation type="submission" date="2025-08" db="UniProtKB">
        <authorList>
            <consortium name="RefSeq"/>
        </authorList>
    </citation>
    <scope>IDENTIFICATION</scope>
    <source>
        <tissue evidence="13">Liver</tissue>
    </source>
</reference>
<evidence type="ECO:0000313" key="13">
    <source>
        <dbReference type="RefSeq" id="XP_012979575.2"/>
    </source>
</evidence>
<keyword evidence="6 10" id="KW-0472">Membrane</keyword>
<dbReference type="GeneID" id="101843539"/>
<dbReference type="InterPro" id="IPR051036">
    <property type="entry name" value="SIGLEC"/>
</dbReference>
<dbReference type="InterPro" id="IPR003598">
    <property type="entry name" value="Ig_sub2"/>
</dbReference>
<keyword evidence="2 10" id="KW-0812">Transmembrane</keyword>
<proteinExistence type="inferred from homology"/>
<comment type="subcellular location">
    <subcellularLocation>
        <location evidence="1">Membrane</location>
        <topology evidence="1">Single-pass type I membrane protein</topology>
    </subcellularLocation>
</comment>
<feature type="transmembrane region" description="Helical" evidence="10">
    <location>
        <begin position="542"/>
        <end position="564"/>
    </location>
</feature>
<dbReference type="InterPro" id="IPR013106">
    <property type="entry name" value="Ig_V-set"/>
</dbReference>
<dbReference type="OrthoDB" id="10012075at2759"/>
<evidence type="ECO:0000259" key="11">
    <source>
        <dbReference type="PROSITE" id="PS50835"/>
    </source>
</evidence>
<dbReference type="GO" id="GO:0007155">
    <property type="term" value="P:cell adhesion"/>
    <property type="evidence" value="ECO:0007669"/>
    <property type="project" value="UniProtKB-KW"/>
</dbReference>
<keyword evidence="7" id="KW-0393">Immunoglobulin domain</keyword>
<feature type="domain" description="Ig-like" evidence="11">
    <location>
        <begin position="243"/>
        <end position="330"/>
    </location>
</feature>
<dbReference type="SUPFAM" id="SSF48726">
    <property type="entry name" value="Immunoglobulin"/>
    <property type="match status" value="4"/>
</dbReference>
<feature type="region of interest" description="Disordered" evidence="9">
    <location>
        <begin position="599"/>
        <end position="620"/>
    </location>
</feature>
<evidence type="ECO:0000256" key="9">
    <source>
        <dbReference type="SAM" id="MobiDB-lite"/>
    </source>
</evidence>
<dbReference type="Gene3D" id="2.60.40.10">
    <property type="entry name" value="Immunoglobulins"/>
    <property type="match status" value="3"/>
</dbReference>
<comment type="similarity">
    <text evidence="8">Belongs to the immunoglobulin superfamily. SIGLEC (sialic acid binding Ig-like lectin) family.</text>
</comment>
<keyword evidence="4" id="KW-0130">Cell adhesion</keyword>
<dbReference type="InterPro" id="IPR013783">
    <property type="entry name" value="Ig-like_fold"/>
</dbReference>
<evidence type="ECO:0000256" key="3">
    <source>
        <dbReference type="ARBA" id="ARBA00022734"/>
    </source>
</evidence>
<dbReference type="PROSITE" id="PS50835">
    <property type="entry name" value="IG_LIKE"/>
    <property type="match status" value="2"/>
</dbReference>
<dbReference type="Pfam" id="PF07686">
    <property type="entry name" value="V-set"/>
    <property type="match status" value="1"/>
</dbReference>
<dbReference type="eggNOG" id="ENOG502S41V">
    <property type="taxonomic scope" value="Eukaryota"/>
</dbReference>
<evidence type="ECO:0000256" key="4">
    <source>
        <dbReference type="ARBA" id="ARBA00022889"/>
    </source>
</evidence>
<dbReference type="Proteomes" id="UP000886700">
    <property type="component" value="Unplaced"/>
</dbReference>
<dbReference type="SMART" id="SM00409">
    <property type="entry name" value="IG"/>
    <property type="match status" value="2"/>
</dbReference>
<dbReference type="InterPro" id="IPR003599">
    <property type="entry name" value="Ig_sub"/>
</dbReference>
<dbReference type="Pfam" id="PF13927">
    <property type="entry name" value="Ig_3"/>
    <property type="match status" value="1"/>
</dbReference>
<protein>
    <submittedName>
        <fullName evidence="13">Sialic acid-binding Ig-like lectin 5 isoform X1</fullName>
    </submittedName>
</protein>
<gene>
    <name evidence="13" type="primary">LOC101843539</name>
</gene>
<evidence type="ECO:0000256" key="7">
    <source>
        <dbReference type="ARBA" id="ARBA00023319"/>
    </source>
</evidence>
<dbReference type="InterPro" id="IPR007110">
    <property type="entry name" value="Ig-like_dom"/>
</dbReference>
<dbReference type="RefSeq" id="XP_012979575.2">
    <property type="nucleotide sequence ID" value="XM_013124121.3"/>
</dbReference>
<dbReference type="InterPro" id="IPR036179">
    <property type="entry name" value="Ig-like_dom_sf"/>
</dbReference>
<dbReference type="PANTHER" id="PTHR12035:SF132">
    <property type="entry name" value="MYELOID CELL SURFACE ANTIGEN CD33"/>
    <property type="match status" value="1"/>
</dbReference>
<dbReference type="KEGG" id="maua:101843539"/>
<evidence type="ECO:0000256" key="5">
    <source>
        <dbReference type="ARBA" id="ARBA00022989"/>
    </source>
</evidence>
<organism evidence="12 13">
    <name type="scientific">Mesocricetus auratus</name>
    <name type="common">Golden hamster</name>
    <dbReference type="NCBI Taxonomy" id="10036"/>
    <lineage>
        <taxon>Eukaryota</taxon>
        <taxon>Metazoa</taxon>
        <taxon>Chordata</taxon>
        <taxon>Craniata</taxon>
        <taxon>Vertebrata</taxon>
        <taxon>Euteleostomi</taxon>
        <taxon>Mammalia</taxon>
        <taxon>Eutheria</taxon>
        <taxon>Euarchontoglires</taxon>
        <taxon>Glires</taxon>
        <taxon>Rodentia</taxon>
        <taxon>Myomorpha</taxon>
        <taxon>Muroidea</taxon>
        <taxon>Cricetidae</taxon>
        <taxon>Cricetinae</taxon>
        <taxon>Mesocricetus</taxon>
    </lineage>
</organism>
<dbReference type="SMART" id="SM00408">
    <property type="entry name" value="IGc2"/>
    <property type="match status" value="1"/>
</dbReference>